<dbReference type="EMBL" id="FNGH01000004">
    <property type="protein sequence ID" value="SDL41565.1"/>
    <property type="molecule type" value="Genomic_DNA"/>
</dbReference>
<dbReference type="InterPro" id="IPR015927">
    <property type="entry name" value="Peptidase_S24_S26A/B/C"/>
</dbReference>
<proteinExistence type="predicted"/>
<dbReference type="RefSeq" id="WP_089657738.1">
    <property type="nucleotide sequence ID" value="NZ_FNGH01000004.1"/>
</dbReference>
<sequence length="147" mass="16479">MRLTHVPQCAARKSHPTLQRRGASGFPSPADDYLDTPLDLHRQLVPRPASTFFMRVDGDAQADAGFQHGDLLVVDRALAPQRGDWVVAVIDGELCLRRLDGRHQRRWLCPPTPHRARLPLDGESDCRLWGVVHYVIHGCRQAPPLNA</sequence>
<dbReference type="NCBIfam" id="NF007621">
    <property type="entry name" value="PRK10276.1"/>
    <property type="match status" value="1"/>
</dbReference>
<dbReference type="PANTHER" id="PTHR33516:SF2">
    <property type="entry name" value="LEXA REPRESSOR-RELATED"/>
    <property type="match status" value="1"/>
</dbReference>
<dbReference type="STRING" id="48727.SAMN05192555_104157"/>
<keyword evidence="4" id="KW-1185">Reference proteome</keyword>
<dbReference type="AlphaFoldDB" id="A0A1G9JWK5"/>
<name>A0A1G9JWK5_9GAMM</name>
<feature type="region of interest" description="Disordered" evidence="1">
    <location>
        <begin position="1"/>
        <end position="29"/>
    </location>
</feature>
<evidence type="ECO:0000313" key="4">
    <source>
        <dbReference type="Proteomes" id="UP000199107"/>
    </source>
</evidence>
<dbReference type="PANTHER" id="PTHR33516">
    <property type="entry name" value="LEXA REPRESSOR"/>
    <property type="match status" value="1"/>
</dbReference>
<evidence type="ECO:0000313" key="3">
    <source>
        <dbReference type="EMBL" id="SDL41565.1"/>
    </source>
</evidence>
<dbReference type="SUPFAM" id="SSF51306">
    <property type="entry name" value="LexA/Signal peptidase"/>
    <property type="match status" value="1"/>
</dbReference>
<dbReference type="Proteomes" id="UP000199107">
    <property type="component" value="Unassembled WGS sequence"/>
</dbReference>
<organism evidence="3 4">
    <name type="scientific">Franzmannia pantelleriensis</name>
    <dbReference type="NCBI Taxonomy" id="48727"/>
    <lineage>
        <taxon>Bacteria</taxon>
        <taxon>Pseudomonadati</taxon>
        <taxon>Pseudomonadota</taxon>
        <taxon>Gammaproteobacteria</taxon>
        <taxon>Oceanospirillales</taxon>
        <taxon>Halomonadaceae</taxon>
        <taxon>Franzmannia</taxon>
    </lineage>
</organism>
<dbReference type="InterPro" id="IPR036286">
    <property type="entry name" value="LexA/Signal_pep-like_sf"/>
</dbReference>
<dbReference type="InterPro" id="IPR050077">
    <property type="entry name" value="LexA_repressor"/>
</dbReference>
<dbReference type="Pfam" id="PF00717">
    <property type="entry name" value="Peptidase_S24"/>
    <property type="match status" value="1"/>
</dbReference>
<dbReference type="Gene3D" id="2.10.109.10">
    <property type="entry name" value="Umud Fragment, subunit A"/>
    <property type="match status" value="1"/>
</dbReference>
<gene>
    <name evidence="3" type="ORF">SAMN05192555_104157</name>
</gene>
<dbReference type="InterPro" id="IPR039418">
    <property type="entry name" value="LexA-like"/>
</dbReference>
<protein>
    <submittedName>
        <fullName evidence="3">SOS response UmuD protein. Serine peptidase. MEROPS family S24</fullName>
    </submittedName>
</protein>
<evidence type="ECO:0000259" key="2">
    <source>
        <dbReference type="Pfam" id="PF00717"/>
    </source>
</evidence>
<dbReference type="CDD" id="cd06529">
    <property type="entry name" value="S24_LexA-like"/>
    <property type="match status" value="1"/>
</dbReference>
<feature type="domain" description="Peptidase S24/S26A/S26B/S26C" evidence="2">
    <location>
        <begin position="23"/>
        <end position="132"/>
    </location>
</feature>
<reference evidence="4" key="1">
    <citation type="submission" date="2016-10" db="EMBL/GenBank/DDBJ databases">
        <authorList>
            <person name="Varghese N."/>
            <person name="Submissions S."/>
        </authorList>
    </citation>
    <scope>NUCLEOTIDE SEQUENCE [LARGE SCALE GENOMIC DNA]</scope>
    <source>
        <strain evidence="4">AAP</strain>
    </source>
</reference>
<accession>A0A1G9JWK5</accession>
<dbReference type="OrthoDB" id="9787787at2"/>
<evidence type="ECO:0000256" key="1">
    <source>
        <dbReference type="SAM" id="MobiDB-lite"/>
    </source>
</evidence>